<evidence type="ECO:0000313" key="1">
    <source>
        <dbReference type="EMBL" id="AMT97214.1"/>
    </source>
</evidence>
<sequence length="47" mass="5375">MGNLVGIGSNLINYWVDKDVHYISIVLEAENRETCYALSERIIEMCV</sequence>
<keyword evidence="2" id="KW-1185">Reference proteome</keyword>
<dbReference type="EMBL" id="CP014945">
    <property type="protein sequence ID" value="AMT97214.1"/>
    <property type="molecule type" value="Genomic_DNA"/>
</dbReference>
<reference evidence="1 2" key="1">
    <citation type="submission" date="2016-03" db="EMBL/GenBank/DDBJ databases">
        <title>Genome sequencing of Psychrobacter alimentarius PAMC 27889.</title>
        <authorList>
            <person name="Lee J."/>
            <person name="Kim O.-S."/>
        </authorList>
    </citation>
    <scope>NUCLEOTIDE SEQUENCE [LARGE SCALE GENOMIC DNA]</scope>
    <source>
        <strain evidence="1 2">PAMC 27889</strain>
    </source>
</reference>
<proteinExistence type="predicted"/>
<protein>
    <submittedName>
        <fullName evidence="1">Uncharacterized protein</fullName>
    </submittedName>
</protein>
<gene>
    <name evidence="1" type="ORF">A3K91_1613</name>
</gene>
<evidence type="ECO:0000313" key="2">
    <source>
        <dbReference type="Proteomes" id="UP000076104"/>
    </source>
</evidence>
<dbReference type="Proteomes" id="UP000076104">
    <property type="component" value="Chromosome"/>
</dbReference>
<accession>A0ABN4N4D2</accession>
<name>A0ABN4N4D2_9GAMM</name>
<organism evidence="1 2">
    <name type="scientific">Psychrobacter alimentarius</name>
    <dbReference type="NCBI Taxonomy" id="261164"/>
    <lineage>
        <taxon>Bacteria</taxon>
        <taxon>Pseudomonadati</taxon>
        <taxon>Pseudomonadota</taxon>
        <taxon>Gammaproteobacteria</taxon>
        <taxon>Moraxellales</taxon>
        <taxon>Moraxellaceae</taxon>
        <taxon>Psychrobacter</taxon>
    </lineage>
</organism>